<dbReference type="GO" id="GO:0046872">
    <property type="term" value="F:metal ion binding"/>
    <property type="evidence" value="ECO:0007669"/>
    <property type="project" value="UniProtKB-KW"/>
</dbReference>
<dbReference type="Pfam" id="PF01751">
    <property type="entry name" value="Toprim"/>
    <property type="match status" value="1"/>
</dbReference>
<evidence type="ECO:0000256" key="6">
    <source>
        <dbReference type="ARBA" id="ARBA00022840"/>
    </source>
</evidence>
<feature type="domain" description="Toprim" evidence="12">
    <location>
        <begin position="445"/>
        <end position="560"/>
    </location>
</feature>
<dbReference type="InterPro" id="IPR020568">
    <property type="entry name" value="Ribosomal_Su5_D2-typ_SF"/>
</dbReference>
<reference evidence="14 16" key="2">
    <citation type="submission" date="2019-07" db="EMBL/GenBank/DDBJ databases">
        <title>Genome sequencing of the stress-tolerant strain Azospirillum brasilense Az19.</title>
        <authorList>
            <person name="Maroniche G.A."/>
            <person name="Garcia J.E."/>
            <person name="Pagnussat L."/>
            <person name="Amenta M."/>
            <person name="Creus C.M."/>
        </authorList>
    </citation>
    <scope>NUCLEOTIDE SEQUENCE [LARGE SCALE GENOMIC DNA]</scope>
    <source>
        <strain evidence="14 16">Az19</strain>
    </source>
</reference>
<dbReference type="InterPro" id="IPR049353">
    <property type="entry name" value="GyrB_hook"/>
</dbReference>
<dbReference type="NCBIfam" id="TIGR01059">
    <property type="entry name" value="gyrB"/>
    <property type="match status" value="1"/>
</dbReference>
<dbReference type="RefSeq" id="WP_040133754.1">
    <property type="nucleotide sequence ID" value="NZ_CP007794.1"/>
</dbReference>
<dbReference type="InterPro" id="IPR006171">
    <property type="entry name" value="TOPRIM_dom"/>
</dbReference>
<dbReference type="Pfam" id="PF00986">
    <property type="entry name" value="DNA_gyraseB_C"/>
    <property type="match status" value="1"/>
</dbReference>
<dbReference type="Proteomes" id="UP000325333">
    <property type="component" value="Unassembled WGS sequence"/>
</dbReference>
<dbReference type="Gene3D" id="3.40.50.670">
    <property type="match status" value="2"/>
</dbReference>
<accession>A0A5B0KVS8</accession>
<dbReference type="HAMAP" id="MF_01898">
    <property type="entry name" value="GyrB"/>
    <property type="match status" value="1"/>
</dbReference>
<dbReference type="NCBIfam" id="NF004189">
    <property type="entry name" value="PRK05644.1"/>
    <property type="match status" value="1"/>
</dbReference>
<dbReference type="Gene3D" id="3.30.230.10">
    <property type="match status" value="1"/>
</dbReference>
<keyword evidence="5 11" id="KW-0547">Nucleotide-binding</keyword>
<dbReference type="InterPro" id="IPR018522">
    <property type="entry name" value="TopoIIA_CS"/>
</dbReference>
<organism evidence="13 15">
    <name type="scientific">Azospirillum argentinense</name>
    <dbReference type="NCBI Taxonomy" id="2970906"/>
    <lineage>
        <taxon>Bacteria</taxon>
        <taxon>Pseudomonadati</taxon>
        <taxon>Pseudomonadota</taxon>
        <taxon>Alphaproteobacteria</taxon>
        <taxon>Rhodospirillales</taxon>
        <taxon>Azospirillaceae</taxon>
        <taxon>Azospirillum</taxon>
    </lineage>
</organism>
<dbReference type="FunFam" id="3.30.230.10:FF:000005">
    <property type="entry name" value="DNA gyrase subunit B"/>
    <property type="match status" value="1"/>
</dbReference>
<dbReference type="PRINTS" id="PR01159">
    <property type="entry name" value="DNAGYRASEB"/>
</dbReference>
<evidence type="ECO:0000256" key="3">
    <source>
        <dbReference type="ARBA" id="ARBA00022490"/>
    </source>
</evidence>
<dbReference type="InterPro" id="IPR001241">
    <property type="entry name" value="Topo_IIA"/>
</dbReference>
<keyword evidence="8 11" id="KW-0799">Topoisomerase</keyword>
<comment type="catalytic activity">
    <reaction evidence="1 11">
        <text>ATP-dependent breakage, passage and rejoining of double-stranded DNA.</text>
        <dbReference type="EC" id="5.6.2.2"/>
    </reaction>
</comment>
<keyword evidence="6 11" id="KW-0067">ATP-binding</keyword>
<dbReference type="PANTHER" id="PTHR45866">
    <property type="entry name" value="DNA GYRASE/TOPOISOMERASE SUBUNIT B"/>
    <property type="match status" value="1"/>
</dbReference>
<dbReference type="GO" id="GO:0006261">
    <property type="term" value="P:DNA-templated DNA replication"/>
    <property type="evidence" value="ECO:0007669"/>
    <property type="project" value="UniProtKB-UniRule"/>
</dbReference>
<dbReference type="Pfam" id="PF02518">
    <property type="entry name" value="HATPase_c"/>
    <property type="match status" value="1"/>
</dbReference>
<dbReference type="InterPro" id="IPR002288">
    <property type="entry name" value="DNA_gyrase_B_C"/>
</dbReference>
<dbReference type="EMBL" id="VEWN01000005">
    <property type="protein sequence ID" value="KAA1056101.1"/>
    <property type="molecule type" value="Genomic_DNA"/>
</dbReference>
<keyword evidence="10 11" id="KW-0413">Isomerase</keyword>
<dbReference type="PANTHER" id="PTHR45866:SF1">
    <property type="entry name" value="DNA GYRASE SUBUNIT B, MITOCHONDRIAL"/>
    <property type="match status" value="1"/>
</dbReference>
<dbReference type="PRINTS" id="PR00418">
    <property type="entry name" value="TPI2FAMILY"/>
</dbReference>
<comment type="miscellaneous">
    <text evidence="11">Few gyrases are as efficient as E.coli at forming negative supercoils. Not all organisms have 2 type II topoisomerases; in organisms with a single type II topoisomerase this enzyme also has to decatenate newly replicated chromosomes.</text>
</comment>
<name>A0A060DJT2_9PROT</name>
<dbReference type="SMART" id="SM00387">
    <property type="entry name" value="HATPase_c"/>
    <property type="match status" value="1"/>
</dbReference>
<dbReference type="SUPFAM" id="SSF54211">
    <property type="entry name" value="Ribosomal protein S5 domain 2-like"/>
    <property type="match status" value="1"/>
</dbReference>
<dbReference type="KEGG" id="abq:ABAZ39_14610"/>
<dbReference type="AlphaFoldDB" id="A0A060DJT2"/>
<keyword evidence="7 11" id="KW-0460">Magnesium</keyword>
<evidence type="ECO:0000313" key="16">
    <source>
        <dbReference type="Proteomes" id="UP000325333"/>
    </source>
</evidence>
<accession>A0A060DJT2</accession>
<dbReference type="EC" id="5.6.2.2" evidence="11"/>
<dbReference type="PROSITE" id="PS00177">
    <property type="entry name" value="TOPOISOMERASE_II"/>
    <property type="match status" value="1"/>
</dbReference>
<comment type="cofactor">
    <cofactor evidence="11">
        <name>Mg(2+)</name>
        <dbReference type="ChEBI" id="CHEBI:18420"/>
    </cofactor>
    <cofactor evidence="11">
        <name>Mn(2+)</name>
        <dbReference type="ChEBI" id="CHEBI:29035"/>
    </cofactor>
    <cofactor evidence="11">
        <name>Ca(2+)</name>
        <dbReference type="ChEBI" id="CHEBI:29108"/>
    </cofactor>
    <text evidence="11">Binds two Mg(2+) per subunit. The magnesium ions form salt bridges with both the protein and the DNA. Can also accept other divalent metal cations, such as Mn(2+) or Ca(2+).</text>
</comment>
<dbReference type="Pfam" id="PF21249">
    <property type="entry name" value="GyrB_hook"/>
    <property type="match status" value="1"/>
</dbReference>
<dbReference type="OrthoDB" id="9802808at2"/>
<geneLocation type="plasmid" evidence="13 15">
    <name>AbAZ39_p1</name>
</geneLocation>
<dbReference type="InterPro" id="IPR034160">
    <property type="entry name" value="TOPRIM_GyrB"/>
</dbReference>
<feature type="site" description="Interaction with DNA" evidence="11">
    <location>
        <position position="479"/>
    </location>
</feature>
<dbReference type="InterPro" id="IPR014721">
    <property type="entry name" value="Ribsml_uS5_D2-typ_fold_subgr"/>
</dbReference>
<evidence type="ECO:0000256" key="11">
    <source>
        <dbReference type="HAMAP-Rule" id="MF_01898"/>
    </source>
</evidence>
<dbReference type="Pfam" id="PF00204">
    <property type="entry name" value="DNA_gyraseB"/>
    <property type="match status" value="1"/>
</dbReference>
<dbReference type="GO" id="GO:0003677">
    <property type="term" value="F:DNA binding"/>
    <property type="evidence" value="ECO:0007669"/>
    <property type="project" value="UniProtKB-KW"/>
</dbReference>
<dbReference type="EMBL" id="CP007794">
    <property type="protein sequence ID" value="AIB13192.1"/>
    <property type="molecule type" value="Genomic_DNA"/>
</dbReference>
<dbReference type="CDD" id="cd03366">
    <property type="entry name" value="TOPRIM_TopoIIA_GyrB"/>
    <property type="match status" value="1"/>
</dbReference>
<dbReference type="InterPro" id="IPR003594">
    <property type="entry name" value="HATPase_dom"/>
</dbReference>
<dbReference type="NCBIfam" id="NF011501">
    <property type="entry name" value="PRK14939.1"/>
    <property type="match status" value="1"/>
</dbReference>
<evidence type="ECO:0000256" key="9">
    <source>
        <dbReference type="ARBA" id="ARBA00023125"/>
    </source>
</evidence>
<evidence type="ECO:0000256" key="2">
    <source>
        <dbReference type="ARBA" id="ARBA00010708"/>
    </source>
</evidence>
<comment type="subcellular location">
    <subcellularLocation>
        <location evidence="11">Cytoplasm</location>
    </subcellularLocation>
</comment>
<dbReference type="CDD" id="cd16928">
    <property type="entry name" value="HATPase_GyrB-like"/>
    <property type="match status" value="1"/>
</dbReference>
<dbReference type="FunFam" id="3.40.50.670:FF:000007">
    <property type="entry name" value="DNA gyrase subunit B"/>
    <property type="match status" value="1"/>
</dbReference>
<dbReference type="FunFam" id="3.30.565.10:FF:000002">
    <property type="entry name" value="DNA gyrase subunit B"/>
    <property type="match status" value="1"/>
</dbReference>
<dbReference type="GO" id="GO:0003918">
    <property type="term" value="F:DNA topoisomerase type II (double strand cut, ATP-hydrolyzing) activity"/>
    <property type="evidence" value="ECO:0007669"/>
    <property type="project" value="UniProtKB-UniRule"/>
</dbReference>
<keyword evidence="4 11" id="KW-0479">Metal-binding</keyword>
<dbReference type="InterPro" id="IPR036890">
    <property type="entry name" value="HATPase_C_sf"/>
</dbReference>
<evidence type="ECO:0000259" key="12">
    <source>
        <dbReference type="PROSITE" id="PS50880"/>
    </source>
</evidence>
<dbReference type="InterPro" id="IPR000565">
    <property type="entry name" value="Topo_IIA_B"/>
</dbReference>
<evidence type="ECO:0000256" key="10">
    <source>
        <dbReference type="ARBA" id="ARBA00023235"/>
    </source>
</evidence>
<keyword evidence="13" id="KW-0614">Plasmid</keyword>
<evidence type="ECO:0000256" key="8">
    <source>
        <dbReference type="ARBA" id="ARBA00023029"/>
    </source>
</evidence>
<comment type="function">
    <text evidence="11">A type II topoisomerase that negatively supercoils closed circular double-stranded (ds) DNA in an ATP-dependent manner to modulate DNA topology and maintain chromosomes in an underwound state. Negative supercoiling favors strand separation, and DNA replication, transcription, recombination and repair, all of which involve strand separation. Also able to catalyze the interconversion of other topological isomers of dsDNA rings, including catenanes and knotted rings. Type II topoisomerases break and join 2 DNA strands simultaneously in an ATP-dependent manner.</text>
</comment>
<dbReference type="Proteomes" id="UP000027186">
    <property type="component" value="Plasmid AbAZ39_p1"/>
</dbReference>
<dbReference type="SUPFAM" id="SSF56719">
    <property type="entry name" value="Type II DNA topoisomerase"/>
    <property type="match status" value="1"/>
</dbReference>
<feature type="binding site" evidence="11">
    <location>
        <position position="527"/>
    </location>
    <ligand>
        <name>Mg(2+)</name>
        <dbReference type="ChEBI" id="CHEBI:18420"/>
        <label>2</label>
    </ligand>
</feature>
<evidence type="ECO:0000256" key="1">
    <source>
        <dbReference type="ARBA" id="ARBA00000185"/>
    </source>
</evidence>
<keyword evidence="3 11" id="KW-0963">Cytoplasm</keyword>
<evidence type="ECO:0000256" key="5">
    <source>
        <dbReference type="ARBA" id="ARBA00022741"/>
    </source>
</evidence>
<proteinExistence type="inferred from homology"/>
<dbReference type="InterPro" id="IPR013759">
    <property type="entry name" value="Topo_IIA_B_C"/>
</dbReference>
<dbReference type="SUPFAM" id="SSF55874">
    <property type="entry name" value="ATPase domain of HSP90 chaperone/DNA topoisomerase II/histidine kinase"/>
    <property type="match status" value="1"/>
</dbReference>
<dbReference type="CDD" id="cd00822">
    <property type="entry name" value="TopoII_Trans_DNA_gyrase"/>
    <property type="match status" value="1"/>
</dbReference>
<evidence type="ECO:0000313" key="13">
    <source>
        <dbReference type="EMBL" id="AIB13192.1"/>
    </source>
</evidence>
<dbReference type="InterPro" id="IPR013506">
    <property type="entry name" value="Topo_IIA_bsu_dom2"/>
</dbReference>
<dbReference type="GO" id="GO:0005524">
    <property type="term" value="F:ATP binding"/>
    <property type="evidence" value="ECO:0007669"/>
    <property type="project" value="UniProtKB-UniRule"/>
</dbReference>
<dbReference type="GO" id="GO:0005694">
    <property type="term" value="C:chromosome"/>
    <property type="evidence" value="ECO:0007669"/>
    <property type="project" value="InterPro"/>
</dbReference>
<dbReference type="InterPro" id="IPR013760">
    <property type="entry name" value="Topo_IIA-like_dom_sf"/>
</dbReference>
<dbReference type="Gene3D" id="3.30.565.10">
    <property type="entry name" value="Histidine kinase-like ATPase, C-terminal domain"/>
    <property type="match status" value="1"/>
</dbReference>
<dbReference type="InterPro" id="IPR011557">
    <property type="entry name" value="GyrB"/>
</dbReference>
<dbReference type="SMART" id="SM00433">
    <property type="entry name" value="TOP2c"/>
    <property type="match status" value="1"/>
</dbReference>
<sequence length="827" mass="90559">MAQEALKNDLPQQDYGAESITVLRGLDAVRKRPGMYIGDTDDGSGLHHMVYEVVDNAIDEALAGYCDAVVVQLNADGSVTVRDNGRGIPTDIHSEEGVSAAEVVMTQLHAGGKFNQNSYKVSGGLHGVGVSVVNALSETLELRIWRNGREWFMLFRHGVADARLADVGPAPMVDDGNGGQKPLSGTEVTFLPSKDTFTNTEFDFATLEHRLRELAFLNSGVRLVLTDARGVEPKVQDLHYEGGLEAFVNWLDRSKVPLHKPAISIKAERPTEHGGVVTVECSLQWNDSYHETTLCFTNNIPQKDGGTHLAGFRAALTRAINNYANESGIAKKEKVNLSGDDAREGLTCVLSVKVPDPKFSSQTKDKLVSSEVRPVVEAVVGECLAQYFEEHPADAKRVVQKVVEAAAAREAARKARELTRRKGALDIASLPGKLADCQERDPALSELFIVEGDSAGGSAKQGRSRQFQAILPLRGKILNVERARFDKMLSSAEIGTLIAALGTGIGRDEFNPDKTRYHKIIIMTDADVDGSHIRTLLLTFFFRQMPELIERGYLYIAQPPLYRIKRGNAKERYLKDDRALEEYLIEAALGDLSVRPADGSLLTGEPLREMVEQARGARLHIETLARKAGNLSVVESAAVSGALSVALSQDTAQAQQAAEAVAARLNALDVEGGWRGESLLQGGYALVRTRRGVTHRHHLDADLLKSAEARKLDAIAADLKRVYAEPGRAFEKQKESRSLTGPVALFDTVMELGRRGVTIQRYKGLGEMNPDQLWETTLDPTKRSLLQVKVNHADQAEEVFSTLMGDIVEPRREFIQENALKVANLDV</sequence>
<dbReference type="GO" id="GO:0005737">
    <property type="term" value="C:cytoplasm"/>
    <property type="evidence" value="ECO:0007669"/>
    <property type="project" value="UniProtKB-SubCell"/>
</dbReference>
<feature type="binding site" evidence="11">
    <location>
        <position position="525"/>
    </location>
    <ligand>
        <name>Mg(2+)</name>
        <dbReference type="ChEBI" id="CHEBI:18420"/>
        <label>2</label>
    </ligand>
</feature>
<evidence type="ECO:0000313" key="15">
    <source>
        <dbReference type="Proteomes" id="UP000027186"/>
    </source>
</evidence>
<gene>
    <name evidence="11" type="primary">gyrB</name>
    <name evidence="13" type="ORF">ABAZ39_14610</name>
    <name evidence="14" type="ORF">FH063_005076</name>
</gene>
<evidence type="ECO:0000256" key="7">
    <source>
        <dbReference type="ARBA" id="ARBA00022842"/>
    </source>
</evidence>
<feature type="site" description="Interaction with DNA" evidence="11">
    <location>
        <position position="476"/>
    </location>
</feature>
<evidence type="ECO:0000313" key="14">
    <source>
        <dbReference type="EMBL" id="KAA1056101.1"/>
    </source>
</evidence>
<dbReference type="PROSITE" id="PS50880">
    <property type="entry name" value="TOPRIM"/>
    <property type="match status" value="1"/>
</dbReference>
<feature type="binding site" evidence="11">
    <location>
        <position position="451"/>
    </location>
    <ligand>
        <name>Mg(2+)</name>
        <dbReference type="ChEBI" id="CHEBI:18420"/>
        <label>1</label>
        <note>catalytic</note>
    </ligand>
</feature>
<dbReference type="GO" id="GO:0006265">
    <property type="term" value="P:DNA topological change"/>
    <property type="evidence" value="ECO:0007669"/>
    <property type="project" value="UniProtKB-UniRule"/>
</dbReference>
<reference evidence="13 15" key="1">
    <citation type="journal article" date="2014" name="Genome Announc.">
        <title>Complete Genome Sequence of the Model Rhizosphere Strain Azospirillum brasilense Az39, Successfully Applied in Agriculture.</title>
        <authorList>
            <person name="Rivera D."/>
            <person name="Revale S."/>
            <person name="Molina R."/>
            <person name="Gualpa J."/>
            <person name="Puente M."/>
            <person name="Maroniche G."/>
            <person name="Paris G."/>
            <person name="Baker D."/>
            <person name="Clavijo B."/>
            <person name="McLay K."/>
            <person name="Spaepen S."/>
            <person name="Perticari A."/>
            <person name="Vazquez M."/>
            <person name="Wisniewski-Dye F."/>
            <person name="Watkins C."/>
            <person name="Martinez-Abarca F."/>
            <person name="Vanderleyden J."/>
            <person name="Cassan F."/>
        </authorList>
    </citation>
    <scope>NUCLEOTIDE SEQUENCE [LARGE SCALE GENOMIC DNA]</scope>
    <source>
        <strain evidence="13 15">Az39</strain>
        <plasmid evidence="13">AbAZ39_p1</plasmid>
    </source>
</reference>
<protein>
    <recommendedName>
        <fullName evidence="11">DNA gyrase subunit B</fullName>
        <ecNumber evidence="11">5.6.2.2</ecNumber>
    </recommendedName>
</protein>
<comment type="subunit">
    <text evidence="11">Heterotetramer, composed of two GyrA and two GyrB chains. In the heterotetramer, GyrA contains the active site tyrosine that forms a transient covalent intermediate with DNA, while GyrB binds cofactors and catalyzes ATP hydrolysis.</text>
</comment>
<evidence type="ECO:0000256" key="4">
    <source>
        <dbReference type="ARBA" id="ARBA00022723"/>
    </source>
</evidence>
<comment type="similarity">
    <text evidence="2 11">Belongs to the type II topoisomerase GyrB family.</text>
</comment>
<feature type="binding site" evidence="11">
    <location>
        <position position="525"/>
    </location>
    <ligand>
        <name>Mg(2+)</name>
        <dbReference type="ChEBI" id="CHEBI:18420"/>
        <label>1</label>
        <note>catalytic</note>
    </ligand>
</feature>
<keyword evidence="9" id="KW-0238">DNA-binding</keyword>